<organism evidence="3 4">
    <name type="scientific">Gemmata palustris</name>
    <dbReference type="NCBI Taxonomy" id="2822762"/>
    <lineage>
        <taxon>Bacteria</taxon>
        <taxon>Pseudomonadati</taxon>
        <taxon>Planctomycetota</taxon>
        <taxon>Planctomycetia</taxon>
        <taxon>Gemmatales</taxon>
        <taxon>Gemmataceae</taxon>
        <taxon>Gemmata</taxon>
    </lineage>
</organism>
<dbReference type="InterPro" id="IPR025048">
    <property type="entry name" value="DUF3987"/>
</dbReference>
<feature type="region of interest" description="Disordered" evidence="1">
    <location>
        <begin position="305"/>
        <end position="325"/>
    </location>
</feature>
<comment type="caution">
    <text evidence="3">The sequence shown here is derived from an EMBL/GenBank/DDBJ whole genome shotgun (WGS) entry which is preliminary data.</text>
</comment>
<dbReference type="SMART" id="SM00943">
    <property type="entry name" value="Prim-Pol"/>
    <property type="match status" value="1"/>
</dbReference>
<accession>A0ABS5BMA9</accession>
<dbReference type="EMBL" id="JAGKQQ010000001">
    <property type="protein sequence ID" value="MBP3954841.1"/>
    <property type="molecule type" value="Genomic_DNA"/>
</dbReference>
<keyword evidence="4" id="KW-1185">Reference proteome</keyword>
<evidence type="ECO:0000313" key="3">
    <source>
        <dbReference type="EMBL" id="MBP3954841.1"/>
    </source>
</evidence>
<feature type="compositionally biased region" description="Pro residues" evidence="1">
    <location>
        <begin position="867"/>
        <end position="882"/>
    </location>
</feature>
<dbReference type="Pfam" id="PF13148">
    <property type="entry name" value="DUF3987"/>
    <property type="match status" value="1"/>
</dbReference>
<name>A0ABS5BMA9_9BACT</name>
<evidence type="ECO:0000256" key="1">
    <source>
        <dbReference type="SAM" id="MobiDB-lite"/>
    </source>
</evidence>
<protein>
    <submittedName>
        <fullName evidence="3">DUF3987 domain-containing protein</fullName>
    </submittedName>
</protein>
<dbReference type="RefSeq" id="WP_210652952.1">
    <property type="nucleotide sequence ID" value="NZ_JAGKQQ010000001.1"/>
</dbReference>
<reference evidence="3 4" key="1">
    <citation type="submission" date="2021-04" db="EMBL/GenBank/DDBJ databases">
        <authorList>
            <person name="Ivanova A."/>
        </authorList>
    </citation>
    <scope>NUCLEOTIDE SEQUENCE [LARGE SCALE GENOMIC DNA]</scope>
    <source>
        <strain evidence="3 4">G18</strain>
    </source>
</reference>
<dbReference type="InterPro" id="IPR015330">
    <property type="entry name" value="DNA_primase/pol_bifunc_N"/>
</dbReference>
<gene>
    <name evidence="3" type="ORF">J8F10_06035</name>
</gene>
<proteinExistence type="predicted"/>
<evidence type="ECO:0000313" key="4">
    <source>
        <dbReference type="Proteomes" id="UP000676565"/>
    </source>
</evidence>
<feature type="region of interest" description="Disordered" evidence="1">
    <location>
        <begin position="860"/>
        <end position="944"/>
    </location>
</feature>
<sequence length="944" mass="99907">MSAITEAVERYRARGWFTVPVHRPDPDAGTCSCGKADCAKPGKHPDARFWPDGSAAPAHFAGRNLGIKLGPVSGNLTDVDLDCGEAVAAGPYLLPATRAAFGRNGHTTHALYTVPDGGAAFAKLQDPVLTGDRATIVELRWPEWDDTEQRHKHLQTVFPPSLHFSGVTLEWTRDGEPAPVPGAELRAAVRHVGAAVLVARYAKPNERHALVLLLANLLVRAGCESDARAVAFMTAVFAARNDPDKVAKITDGEGAGAVADARKRLKNGKSMTGLPALRAMLDPALDGATADQVVARVKEWLGVSDPPAPGAGATPGAPSPGPVWEPPVLLPEPEAAPPFPIELFPAPVTEYWAAAAAALHVPVDYVACPGLVVLGAAIGRARAAEVKPGYAESPLFWIAVVAPPGSAKSPALARARAPLDAAEARWRADHESARAAFEAEHARYELALKDWKKAPEGEPPTKPPKPALRQSVLDDTTTEAARRVLRDNPRGTAVLMDELTAFTRQLNQYRQGGRGADKTFWLSGWNGRGTCKNNRAGTHDEGPLVVSDPFTAVGGMLCPDSIGELREELRRGGAANDGWADRFLLSFPAPHAAAEESWATVPEPLARGYAEVLEALLALELVPVEGAPAGTWRPYYARFDGAARSAWQAFTRDVAARANALAPGDAYRGVLSKLKHYAVRFAALFHCLDAVCAGRPTEAPVGEPSVARAVRIVWYFEAQGRRCLGVGAPETQAARLLVPALAAWAGDRFTKRELHRKVRGQSAFRRAGHLDGPLKELAAHGYVRALEAPGAERGRPSEAFALNPLWDRSAPGGAARSAAPGAPGGSFLGTDKIILSGVGHDGPGTANSSTSGIFVHIVHAPPGGILQPPPPAAPTTCPPGPAPTAENEGPHRGMDNMDKNARTAEFLGDQPDTANPGQNDFVRAQKAPEPDSPGTDEYPFEEVL</sequence>
<evidence type="ECO:0000259" key="2">
    <source>
        <dbReference type="SMART" id="SM00943"/>
    </source>
</evidence>
<feature type="domain" description="DNA primase/polymerase bifunctional N-terminal" evidence="2">
    <location>
        <begin position="8"/>
        <end position="189"/>
    </location>
</feature>
<feature type="compositionally biased region" description="Basic and acidic residues" evidence="1">
    <location>
        <begin position="888"/>
        <end position="902"/>
    </location>
</feature>
<dbReference type="Pfam" id="PF09250">
    <property type="entry name" value="Prim-Pol"/>
    <property type="match status" value="1"/>
</dbReference>
<dbReference type="Proteomes" id="UP000676565">
    <property type="component" value="Unassembled WGS sequence"/>
</dbReference>